<dbReference type="InterPro" id="IPR025155">
    <property type="entry name" value="WxxW_domain"/>
</dbReference>
<accession>A0A2G9S627</accession>
<protein>
    <recommendedName>
        <fullName evidence="5">WxxW domain-containing protein</fullName>
    </recommendedName>
</protein>
<evidence type="ECO:0000313" key="6">
    <source>
        <dbReference type="EMBL" id="PIO35560.1"/>
    </source>
</evidence>
<dbReference type="InterPro" id="IPR039675">
    <property type="entry name" value="CILP1/CILP2"/>
</dbReference>
<evidence type="ECO:0000259" key="5">
    <source>
        <dbReference type="Pfam" id="PF13330"/>
    </source>
</evidence>
<dbReference type="Proteomes" id="UP000228934">
    <property type="component" value="Unassembled WGS sequence"/>
</dbReference>
<proteinExistence type="predicted"/>
<dbReference type="Pfam" id="PF13330">
    <property type="entry name" value="Mucin2_WxxW"/>
    <property type="match status" value="2"/>
</dbReference>
<dbReference type="GO" id="GO:0005576">
    <property type="term" value="C:extracellular region"/>
    <property type="evidence" value="ECO:0007669"/>
    <property type="project" value="UniProtKB-SubCell"/>
</dbReference>
<dbReference type="PANTHER" id="PTHR15031:SF4">
    <property type="entry name" value="CARTILAGE INTERMEDIATE LAYER PROTEIN 1"/>
    <property type="match status" value="1"/>
</dbReference>
<dbReference type="PANTHER" id="PTHR15031">
    <property type="entry name" value="CARTILAGE INTERMEDIATE LAYER PROTEIN CLIP"/>
    <property type="match status" value="1"/>
</dbReference>
<feature type="non-terminal residue" evidence="6">
    <location>
        <position position="1"/>
    </location>
</feature>
<gene>
    <name evidence="6" type="ORF">AB205_0084650</name>
</gene>
<keyword evidence="7" id="KW-1185">Reference proteome</keyword>
<keyword evidence="3" id="KW-0732">Signal</keyword>
<name>A0A2G9S627_AQUCT</name>
<organism evidence="6 7">
    <name type="scientific">Aquarana catesbeiana</name>
    <name type="common">American bullfrog</name>
    <name type="synonym">Rana catesbeiana</name>
    <dbReference type="NCBI Taxonomy" id="8400"/>
    <lineage>
        <taxon>Eukaryota</taxon>
        <taxon>Metazoa</taxon>
        <taxon>Chordata</taxon>
        <taxon>Craniata</taxon>
        <taxon>Vertebrata</taxon>
        <taxon>Euteleostomi</taxon>
        <taxon>Amphibia</taxon>
        <taxon>Batrachia</taxon>
        <taxon>Anura</taxon>
        <taxon>Neobatrachia</taxon>
        <taxon>Ranoidea</taxon>
        <taxon>Ranidae</taxon>
        <taxon>Aquarana</taxon>
    </lineage>
</organism>
<dbReference type="EMBL" id="KV926695">
    <property type="protein sequence ID" value="PIO35560.1"/>
    <property type="molecule type" value="Genomic_DNA"/>
</dbReference>
<feature type="domain" description="WxxW" evidence="5">
    <location>
        <begin position="129"/>
        <end position="215"/>
    </location>
</feature>
<comment type="subcellular location">
    <subcellularLocation>
        <location evidence="1">Secreted</location>
    </subcellularLocation>
</comment>
<keyword evidence="2" id="KW-0964">Secreted</keyword>
<evidence type="ECO:0000256" key="1">
    <source>
        <dbReference type="ARBA" id="ARBA00004613"/>
    </source>
</evidence>
<evidence type="ECO:0000256" key="3">
    <source>
        <dbReference type="ARBA" id="ARBA00022729"/>
    </source>
</evidence>
<dbReference type="AlphaFoldDB" id="A0A2G9S627"/>
<keyword evidence="4" id="KW-0325">Glycoprotein</keyword>
<evidence type="ECO:0000313" key="7">
    <source>
        <dbReference type="Proteomes" id="UP000228934"/>
    </source>
</evidence>
<feature type="domain" description="WxxW" evidence="5">
    <location>
        <begin position="12"/>
        <end position="97"/>
    </location>
</feature>
<evidence type="ECO:0000256" key="2">
    <source>
        <dbReference type="ARBA" id="ARBA00022525"/>
    </source>
</evidence>
<sequence>STSSNCTPSCQWTQWFNVDRPTNKLDGGDLETLDNIRDHGYNICQAPKDINCRSVRFPYIPYTYLLYKSQCDRSTGLICLNRDNMDPCIDFEVQLLCCTCEEEPSNAAMLPAVTTKTPATHCENPRCSWTQWFNTQNPTPDPDGGEFENITTIRNQGYSVCDFPKDIQCRLGRFPYIPLNMLYYVQECSVLHGLVCLNKNQQDEKCLDYEVQFLCCDCSSTLMQSLIIPEVTTNLTTLVTSKYSARETPNATEVLPTTQDMFIEPNEGSVILPNN</sequence>
<dbReference type="OrthoDB" id="10056274at2759"/>
<evidence type="ECO:0000256" key="4">
    <source>
        <dbReference type="ARBA" id="ARBA00023180"/>
    </source>
</evidence>
<reference evidence="7" key="1">
    <citation type="journal article" date="2017" name="Nat. Commun.">
        <title>The North American bullfrog draft genome provides insight into hormonal regulation of long noncoding RNA.</title>
        <authorList>
            <person name="Hammond S.A."/>
            <person name="Warren R.L."/>
            <person name="Vandervalk B.P."/>
            <person name="Kucuk E."/>
            <person name="Khan H."/>
            <person name="Gibb E.A."/>
            <person name="Pandoh P."/>
            <person name="Kirk H."/>
            <person name="Zhao Y."/>
            <person name="Jones M."/>
            <person name="Mungall A.J."/>
            <person name="Coope R."/>
            <person name="Pleasance S."/>
            <person name="Moore R.A."/>
            <person name="Holt R.A."/>
            <person name="Round J.M."/>
            <person name="Ohora S."/>
            <person name="Walle B.V."/>
            <person name="Veldhoen N."/>
            <person name="Helbing C.C."/>
            <person name="Birol I."/>
        </authorList>
    </citation>
    <scope>NUCLEOTIDE SEQUENCE [LARGE SCALE GENOMIC DNA]</scope>
</reference>